<evidence type="ECO:0000313" key="2">
    <source>
        <dbReference type="Proteomes" id="UP000003053"/>
    </source>
</evidence>
<keyword evidence="2" id="KW-1185">Reference proteome</keyword>
<name>A4BXL8_9FLAO</name>
<dbReference type="EMBL" id="AAOG01000001">
    <property type="protein sequence ID" value="EAR13709.1"/>
    <property type="molecule type" value="Genomic_DNA"/>
</dbReference>
<dbReference type="AlphaFoldDB" id="A4BXL8"/>
<reference evidence="1 2" key="1">
    <citation type="submission" date="2006-02" db="EMBL/GenBank/DDBJ databases">
        <authorList>
            <person name="Murray A."/>
            <person name="Staley J."/>
            <person name="Ferriera S."/>
            <person name="Johnson J."/>
            <person name="Kravitz S."/>
            <person name="Halpern A."/>
            <person name="Remington K."/>
            <person name="Beeson K."/>
            <person name="Tran B."/>
            <person name="Rogers Y.-H."/>
            <person name="Friedman R."/>
            <person name="Venter J.C."/>
        </authorList>
    </citation>
    <scope>NUCLEOTIDE SEQUENCE [LARGE SCALE GENOMIC DNA]</scope>
    <source>
        <strain evidence="1 2">23-P</strain>
    </source>
</reference>
<protein>
    <submittedName>
        <fullName evidence="1">Uncharacterized protein</fullName>
    </submittedName>
</protein>
<dbReference type="STRING" id="313594.PI23P_04407"/>
<dbReference type="HOGENOM" id="CLU_168908_1_0_10"/>
<comment type="caution">
    <text evidence="1">The sequence shown here is derived from an EMBL/GenBank/DDBJ whole genome shotgun (WGS) entry which is preliminary data.</text>
</comment>
<dbReference type="OrthoDB" id="1145224at2"/>
<organism evidence="1 2">
    <name type="scientific">Polaribacter irgensii 23-P</name>
    <dbReference type="NCBI Taxonomy" id="313594"/>
    <lineage>
        <taxon>Bacteria</taxon>
        <taxon>Pseudomonadati</taxon>
        <taxon>Bacteroidota</taxon>
        <taxon>Flavobacteriia</taxon>
        <taxon>Flavobacteriales</taxon>
        <taxon>Flavobacteriaceae</taxon>
    </lineage>
</organism>
<sequence length="90" mass="10866">MFNNVIFQFDKNQLLKFREYVSNINIDYWLQYGSCTTQRRKIPIQTFHENLVLVFDLFEINELKKLLGIYKLDKNDILSPEDIDYTLVLN</sequence>
<dbReference type="eggNOG" id="ENOG502ZY7G">
    <property type="taxonomic scope" value="Bacteria"/>
</dbReference>
<dbReference type="Proteomes" id="UP000003053">
    <property type="component" value="Unassembled WGS sequence"/>
</dbReference>
<accession>A4BXL8</accession>
<dbReference type="InterPro" id="IPR046508">
    <property type="entry name" value="DUF6686"/>
</dbReference>
<evidence type="ECO:0000313" key="1">
    <source>
        <dbReference type="EMBL" id="EAR13709.1"/>
    </source>
</evidence>
<gene>
    <name evidence="1" type="ORF">PI23P_04407</name>
</gene>
<proteinExistence type="predicted"/>
<dbReference type="Pfam" id="PF20391">
    <property type="entry name" value="DUF6686"/>
    <property type="match status" value="1"/>
</dbReference>